<gene>
    <name evidence="2" type="ORF">TNCT_496501</name>
</gene>
<protein>
    <submittedName>
        <fullName evidence="2">Uncharacterized protein</fullName>
    </submittedName>
</protein>
<comment type="caution">
    <text evidence="2">The sequence shown here is derived from an EMBL/GenBank/DDBJ whole genome shotgun (WGS) entry which is preliminary data.</text>
</comment>
<evidence type="ECO:0000313" key="2">
    <source>
        <dbReference type="EMBL" id="GFQ91743.1"/>
    </source>
</evidence>
<reference evidence="2" key="1">
    <citation type="submission" date="2020-07" db="EMBL/GenBank/DDBJ databases">
        <title>Multicomponent nature underlies the extraordinary mechanical properties of spider dragline silk.</title>
        <authorList>
            <person name="Kono N."/>
            <person name="Nakamura H."/>
            <person name="Mori M."/>
            <person name="Yoshida Y."/>
            <person name="Ohtoshi R."/>
            <person name="Malay A.D."/>
            <person name="Moran D.A.P."/>
            <person name="Tomita M."/>
            <person name="Numata K."/>
            <person name="Arakawa K."/>
        </authorList>
    </citation>
    <scope>NUCLEOTIDE SEQUENCE</scope>
</reference>
<name>A0A8X6L2V2_TRICU</name>
<evidence type="ECO:0000313" key="3">
    <source>
        <dbReference type="Proteomes" id="UP000887116"/>
    </source>
</evidence>
<keyword evidence="1" id="KW-1133">Transmembrane helix</keyword>
<proteinExistence type="predicted"/>
<feature type="transmembrane region" description="Helical" evidence="1">
    <location>
        <begin position="12"/>
        <end position="31"/>
    </location>
</feature>
<dbReference type="Proteomes" id="UP000887116">
    <property type="component" value="Unassembled WGS sequence"/>
</dbReference>
<evidence type="ECO:0000256" key="1">
    <source>
        <dbReference type="SAM" id="Phobius"/>
    </source>
</evidence>
<dbReference type="EMBL" id="BMAO01004022">
    <property type="protein sequence ID" value="GFQ91743.1"/>
    <property type="molecule type" value="Genomic_DNA"/>
</dbReference>
<accession>A0A8X6L2V2</accession>
<keyword evidence="3" id="KW-1185">Reference proteome</keyword>
<organism evidence="2 3">
    <name type="scientific">Trichonephila clavata</name>
    <name type="common">Joro spider</name>
    <name type="synonym">Nephila clavata</name>
    <dbReference type="NCBI Taxonomy" id="2740835"/>
    <lineage>
        <taxon>Eukaryota</taxon>
        <taxon>Metazoa</taxon>
        <taxon>Ecdysozoa</taxon>
        <taxon>Arthropoda</taxon>
        <taxon>Chelicerata</taxon>
        <taxon>Arachnida</taxon>
        <taxon>Araneae</taxon>
        <taxon>Araneomorphae</taxon>
        <taxon>Entelegynae</taxon>
        <taxon>Araneoidea</taxon>
        <taxon>Nephilidae</taxon>
        <taxon>Trichonephila</taxon>
    </lineage>
</organism>
<keyword evidence="1" id="KW-0472">Membrane</keyword>
<keyword evidence="1" id="KW-0812">Transmembrane</keyword>
<dbReference type="AlphaFoldDB" id="A0A8X6L2V2"/>
<sequence length="102" mass="11646">MFDDDDAGGKNRFLFFIIFLSMILFISFPFVSGIGEKGHGSLFFTSICVSEVKRFLVLSFRIIVGSLPNPSPFPQEGGARHILQEGKYRKSYERTTMYHRTV</sequence>